<evidence type="ECO:0000259" key="1">
    <source>
        <dbReference type="Pfam" id="PF01494"/>
    </source>
</evidence>
<dbReference type="EC" id="1.-.-.-" evidence="2"/>
<organism evidence="2 3">
    <name type="scientific">Pseudonocardia charpentierae</name>
    <dbReference type="NCBI Taxonomy" id="3075545"/>
    <lineage>
        <taxon>Bacteria</taxon>
        <taxon>Bacillati</taxon>
        <taxon>Actinomycetota</taxon>
        <taxon>Actinomycetes</taxon>
        <taxon>Pseudonocardiales</taxon>
        <taxon>Pseudonocardiaceae</taxon>
        <taxon>Pseudonocardia</taxon>
    </lineage>
</organism>
<sequence>MSEYDAVVVGARCAGSATAMLLARAGMRVLLLDRTHPGHDTLSTHALMRAGVVQLDRWGVLPRILAAGTPPVTATTFHYADRAETVALREPLYAPRRPVLDTALLAAALEAGVEARFGADVTELERDRSGRVTGVRFRVRGPHGGEHRAGAALTVGADGMRSGVARAVAAPTTWQGSAASACVYGYWPAAAASAYEWFYRPGAAAGIIPTNDGQVCVWAGLPAAAFAAERDAGLGGLFAAVLARMPEMHAVRAAAGIGGDRVGRLRGFPGQPAFLRRPHGPGWALVGDAGYFKDPLTAHGITDALRDAELLARAALDGNRAAFARYEAERDALARPLVEVAERIAAYDWDLSDVGDLLRTESAAMRPEVAVVRSFDDDEATGTTRRAA</sequence>
<name>A0ABU2NBY3_9PSEU</name>
<dbReference type="InterPro" id="IPR050407">
    <property type="entry name" value="Geranylgeranyl_reductase"/>
</dbReference>
<keyword evidence="2" id="KW-0560">Oxidoreductase</keyword>
<evidence type="ECO:0000313" key="2">
    <source>
        <dbReference type="EMBL" id="MDT0350543.1"/>
    </source>
</evidence>
<dbReference type="GO" id="GO:0016491">
    <property type="term" value="F:oxidoreductase activity"/>
    <property type="evidence" value="ECO:0007669"/>
    <property type="project" value="UniProtKB-KW"/>
</dbReference>
<dbReference type="Proteomes" id="UP001183202">
    <property type="component" value="Unassembled WGS sequence"/>
</dbReference>
<gene>
    <name evidence="2" type="ORF">RM445_13510</name>
</gene>
<accession>A0ABU2NBY3</accession>
<dbReference type="InterPro" id="IPR002938">
    <property type="entry name" value="FAD-bd"/>
</dbReference>
<dbReference type="SUPFAM" id="SSF51905">
    <property type="entry name" value="FAD/NAD(P)-binding domain"/>
    <property type="match status" value="1"/>
</dbReference>
<dbReference type="PANTHER" id="PTHR42685:SF19">
    <property type="entry name" value="POSSIBLE OXIDOREDUCTASE"/>
    <property type="match status" value="1"/>
</dbReference>
<dbReference type="InterPro" id="IPR036188">
    <property type="entry name" value="FAD/NAD-bd_sf"/>
</dbReference>
<keyword evidence="3" id="KW-1185">Reference proteome</keyword>
<protein>
    <submittedName>
        <fullName evidence="2">NAD(P)/FAD-dependent oxidoreductase</fullName>
        <ecNumber evidence="2">1.-.-.-</ecNumber>
    </submittedName>
</protein>
<dbReference type="PRINTS" id="PR00420">
    <property type="entry name" value="RNGMNOXGNASE"/>
</dbReference>
<reference evidence="3" key="1">
    <citation type="submission" date="2023-07" db="EMBL/GenBank/DDBJ databases">
        <title>30 novel species of actinomycetes from the DSMZ collection.</title>
        <authorList>
            <person name="Nouioui I."/>
        </authorList>
    </citation>
    <scope>NUCLEOTIDE SEQUENCE [LARGE SCALE GENOMIC DNA]</scope>
    <source>
        <strain evidence="3">DSM 45834</strain>
    </source>
</reference>
<evidence type="ECO:0000313" key="3">
    <source>
        <dbReference type="Proteomes" id="UP001183202"/>
    </source>
</evidence>
<dbReference type="Gene3D" id="3.50.50.60">
    <property type="entry name" value="FAD/NAD(P)-binding domain"/>
    <property type="match status" value="1"/>
</dbReference>
<feature type="domain" description="FAD-binding" evidence="1">
    <location>
        <begin position="4"/>
        <end position="212"/>
    </location>
</feature>
<comment type="caution">
    <text evidence="2">The sequence shown here is derived from an EMBL/GenBank/DDBJ whole genome shotgun (WGS) entry which is preliminary data.</text>
</comment>
<dbReference type="Pfam" id="PF01494">
    <property type="entry name" value="FAD_binding_3"/>
    <property type="match status" value="1"/>
</dbReference>
<proteinExistence type="predicted"/>
<dbReference type="PANTHER" id="PTHR42685">
    <property type="entry name" value="GERANYLGERANYL DIPHOSPHATE REDUCTASE"/>
    <property type="match status" value="1"/>
</dbReference>
<dbReference type="EMBL" id="JAVREJ010000008">
    <property type="protein sequence ID" value="MDT0350543.1"/>
    <property type="molecule type" value="Genomic_DNA"/>
</dbReference>
<dbReference type="RefSeq" id="WP_311556571.1">
    <property type="nucleotide sequence ID" value="NZ_JAVREJ010000008.1"/>
</dbReference>